<accession>A0AAV2T7U5</accession>
<organism evidence="8 9">
    <name type="scientific">Calicophoron daubneyi</name>
    <name type="common">Rumen fluke</name>
    <name type="synonym">Paramphistomum daubneyi</name>
    <dbReference type="NCBI Taxonomy" id="300641"/>
    <lineage>
        <taxon>Eukaryota</taxon>
        <taxon>Metazoa</taxon>
        <taxon>Spiralia</taxon>
        <taxon>Lophotrochozoa</taxon>
        <taxon>Platyhelminthes</taxon>
        <taxon>Trematoda</taxon>
        <taxon>Digenea</taxon>
        <taxon>Plagiorchiida</taxon>
        <taxon>Pronocephalata</taxon>
        <taxon>Paramphistomoidea</taxon>
        <taxon>Paramphistomidae</taxon>
        <taxon>Calicophoron</taxon>
    </lineage>
</organism>
<evidence type="ECO:0000256" key="6">
    <source>
        <dbReference type="PIRSR" id="PIRSR601382-2"/>
    </source>
</evidence>
<name>A0AAV2T7U5_CALDB</name>
<proteinExistence type="inferred from homology"/>
<dbReference type="EMBL" id="CAXLJL010000124">
    <property type="protein sequence ID" value="CAL5132483.1"/>
    <property type="molecule type" value="Genomic_DNA"/>
</dbReference>
<dbReference type="Pfam" id="PF01532">
    <property type="entry name" value="Glyco_hydro_47"/>
    <property type="match status" value="1"/>
</dbReference>
<dbReference type="AlphaFoldDB" id="A0AAV2T7U5"/>
<dbReference type="GO" id="GO:0005975">
    <property type="term" value="P:carbohydrate metabolic process"/>
    <property type="evidence" value="ECO:0007669"/>
    <property type="project" value="InterPro"/>
</dbReference>
<dbReference type="Gene3D" id="1.50.10.10">
    <property type="match status" value="1"/>
</dbReference>
<dbReference type="InterPro" id="IPR036026">
    <property type="entry name" value="Seven-hairpin_glycosidases"/>
</dbReference>
<evidence type="ECO:0000313" key="8">
    <source>
        <dbReference type="EMBL" id="CAL5132483.1"/>
    </source>
</evidence>
<evidence type="ECO:0000313" key="9">
    <source>
        <dbReference type="Proteomes" id="UP001497525"/>
    </source>
</evidence>
<dbReference type="InterPro" id="IPR050749">
    <property type="entry name" value="Glycosyl_Hydrolase_47"/>
</dbReference>
<dbReference type="GO" id="GO:0000139">
    <property type="term" value="C:Golgi membrane"/>
    <property type="evidence" value="ECO:0007669"/>
    <property type="project" value="TreeGrafter"/>
</dbReference>
<comment type="pathway">
    <text evidence="2">Protein modification; protein glycosylation.</text>
</comment>
<dbReference type="Proteomes" id="UP001497525">
    <property type="component" value="Unassembled WGS sequence"/>
</dbReference>
<keyword evidence="6" id="KW-0479">Metal-binding</keyword>
<dbReference type="PANTHER" id="PTHR11742:SF6">
    <property type="entry name" value="MANNOSYL-OLIGOSACCHARIDE ALPHA-1,2-MANNOSIDASE IA-RELATED"/>
    <property type="match status" value="1"/>
</dbReference>
<comment type="caution">
    <text evidence="8">The sequence shown here is derived from an EMBL/GenBank/DDBJ whole genome shotgun (WGS) entry which is preliminary data.</text>
</comment>
<dbReference type="PANTHER" id="PTHR11742">
    <property type="entry name" value="MANNOSYL-OLIGOSACCHARIDE ALPHA-1,2-MANNOSIDASE-RELATED"/>
    <property type="match status" value="1"/>
</dbReference>
<evidence type="ECO:0000256" key="4">
    <source>
        <dbReference type="ARBA" id="ARBA00022801"/>
    </source>
</evidence>
<keyword evidence="4" id="KW-0378">Hydrolase</keyword>
<dbReference type="InterPro" id="IPR001382">
    <property type="entry name" value="Glyco_hydro_47"/>
</dbReference>
<dbReference type="GO" id="GO:0004571">
    <property type="term" value="F:mannosyl-oligosaccharide 1,2-alpha-mannosidase activity"/>
    <property type="evidence" value="ECO:0007669"/>
    <property type="project" value="InterPro"/>
</dbReference>
<evidence type="ECO:0000256" key="2">
    <source>
        <dbReference type="ARBA" id="ARBA00004922"/>
    </source>
</evidence>
<gene>
    <name evidence="8" type="ORF">CDAUBV1_LOCUS5307</name>
</gene>
<dbReference type="InterPro" id="IPR012341">
    <property type="entry name" value="6hp_glycosidase-like_sf"/>
</dbReference>
<comment type="similarity">
    <text evidence="3">Belongs to the glycosyl hydrolase 47 family.</text>
</comment>
<evidence type="ECO:0000256" key="5">
    <source>
        <dbReference type="ARBA" id="ARBA00023157"/>
    </source>
</evidence>
<keyword evidence="6" id="KW-0106">Calcium</keyword>
<sequence>MEFKYLSELTGDAIYGKKVDTIRSTLKKIRHPSGLFYNFVNPESAGWCGSTAGLAALGDSFYEYLLKEWIRTNGRDAEARQLYDTSLQVLWDRGLFKMSKKQHLFVANSNNGVVNNFMEHLACFAGGMLALGAANQSDPWFTRGQQLTETCRLSYMNTYTHLGPEGFEFSNDIEAVAVKSNQKPYYLRPETVESYFYMWRFTKDLKYREWAWDVVQALQNYTRTPTGYSGLKNSNSASPGLDDVQQSYFLAETLKYLYLIFSEDTLLPLDRWVFNSEAHPLPIQGKVALPDET</sequence>
<evidence type="ECO:0008006" key="10">
    <source>
        <dbReference type="Google" id="ProtNLM"/>
    </source>
</evidence>
<feature type="disulfide bond" evidence="7">
    <location>
        <begin position="123"/>
        <end position="151"/>
    </location>
</feature>
<dbReference type="GO" id="GO:0005509">
    <property type="term" value="F:calcium ion binding"/>
    <property type="evidence" value="ECO:0007669"/>
    <property type="project" value="InterPro"/>
</dbReference>
<comment type="cofactor">
    <cofactor evidence="1 6">
        <name>Ca(2+)</name>
        <dbReference type="ChEBI" id="CHEBI:29108"/>
    </cofactor>
</comment>
<dbReference type="SUPFAM" id="SSF48225">
    <property type="entry name" value="Seven-hairpin glycosidases"/>
    <property type="match status" value="1"/>
</dbReference>
<reference evidence="8" key="1">
    <citation type="submission" date="2024-06" db="EMBL/GenBank/DDBJ databases">
        <authorList>
            <person name="Liu X."/>
            <person name="Lenzi L."/>
            <person name="Haldenby T S."/>
            <person name="Uol C."/>
        </authorList>
    </citation>
    <scope>NUCLEOTIDE SEQUENCE</scope>
</reference>
<feature type="binding site" evidence="6">
    <location>
        <position position="276"/>
    </location>
    <ligand>
        <name>Ca(2+)</name>
        <dbReference type="ChEBI" id="CHEBI:29108"/>
    </ligand>
</feature>
<evidence type="ECO:0000256" key="1">
    <source>
        <dbReference type="ARBA" id="ARBA00001913"/>
    </source>
</evidence>
<evidence type="ECO:0000256" key="3">
    <source>
        <dbReference type="ARBA" id="ARBA00007658"/>
    </source>
</evidence>
<protein>
    <recommendedName>
        <fullName evidence="10">Alpha-1,2-Mannosidase</fullName>
    </recommendedName>
</protein>
<dbReference type="GO" id="GO:0005783">
    <property type="term" value="C:endoplasmic reticulum"/>
    <property type="evidence" value="ECO:0007669"/>
    <property type="project" value="TreeGrafter"/>
</dbReference>
<keyword evidence="5 7" id="KW-1015">Disulfide bond</keyword>
<evidence type="ECO:0000256" key="7">
    <source>
        <dbReference type="PIRSR" id="PIRSR601382-3"/>
    </source>
</evidence>